<dbReference type="RefSeq" id="WP_015874569.1">
    <property type="nucleotide sequence ID" value="NC_012751.1"/>
</dbReference>
<evidence type="ECO:0000259" key="1">
    <source>
        <dbReference type="Pfam" id="PF07487"/>
    </source>
</evidence>
<accession>C4K8Y0</accession>
<dbReference type="Proteomes" id="UP000002334">
    <property type="component" value="Chromosome"/>
</dbReference>
<dbReference type="HOGENOM" id="CLU_567139_0_0_6"/>
<dbReference type="AlphaFoldDB" id="C4K8Y0"/>
<proteinExistence type="predicted"/>
<protein>
    <recommendedName>
        <fullName evidence="1">Guanine nucleotide exchange factor SopE GEF domain-containing protein</fullName>
    </recommendedName>
</protein>
<dbReference type="SUPFAM" id="SSF81832">
    <property type="entry name" value="SopE-like GEF domain"/>
    <property type="match status" value="1"/>
</dbReference>
<keyword evidence="3" id="KW-1185">Reference proteome</keyword>
<dbReference type="GO" id="GO:0030036">
    <property type="term" value="P:actin cytoskeleton organization"/>
    <property type="evidence" value="ECO:0007669"/>
    <property type="project" value="InterPro"/>
</dbReference>
<dbReference type="KEGG" id="hde:HDEF_2312"/>
<evidence type="ECO:0000313" key="3">
    <source>
        <dbReference type="Proteomes" id="UP000002334"/>
    </source>
</evidence>
<name>C4K8Y0_HAMD5</name>
<dbReference type="Pfam" id="PF07487">
    <property type="entry name" value="SopE_GEF"/>
    <property type="match status" value="1"/>
</dbReference>
<dbReference type="GeneID" id="66261802"/>
<dbReference type="GO" id="GO:0005085">
    <property type="term" value="F:guanyl-nucleotide exchange factor activity"/>
    <property type="evidence" value="ECO:0007669"/>
    <property type="project" value="InterPro"/>
</dbReference>
<gene>
    <name evidence="2" type="ordered locus">HDEF_2312</name>
</gene>
<feature type="domain" description="Guanine nucleotide exchange factor SopE GEF" evidence="1">
    <location>
        <begin position="339"/>
        <end position="469"/>
    </location>
</feature>
<dbReference type="InterPro" id="IPR035949">
    <property type="entry name" value="SopE-like_GEF_dom_sf"/>
</dbReference>
<reference evidence="2 3" key="1">
    <citation type="journal article" date="2009" name="Proc. Natl. Acad. Sci. U.S.A.">
        <title>Hamiltonella defensa, genome evolution of protective bacterial endosymbiont from pathogenic ancestors.</title>
        <authorList>
            <person name="Degnan P.H."/>
            <person name="Yu Y."/>
            <person name="Sisneros N."/>
            <person name="Wing R.A."/>
            <person name="Moran N.A."/>
        </authorList>
    </citation>
    <scope>NUCLEOTIDE SEQUENCE [LARGE SCALE GENOMIC DNA]</scope>
    <source>
        <strain evidence="3">5AT</strain>
    </source>
</reference>
<dbReference type="InterPro" id="IPR016019">
    <property type="entry name" value="SopE_GEF_dom"/>
</dbReference>
<sequence>MKINILGNIFGTKESYHLSGAIKKQTKLLEKLVNLNNLIEISQKEIDAKLDKLKTSDEKHTTLSNQKEDLVKLKISLNETIKNSTGEAHNNSADTQDLNQKTQISQLYKKVTEDVENIQKLINKNNLLKNDLIKINKSFDEFKLSKERHIRLEAEKSINRDWQFIKTHIYRQPKFVPKSGYNNTSFPAKTEKIEINPELSTKELVKQAQAIEKYCKCVNEYYECFSKINRSNNEIGSHLKLVKKAFSQLPEERQNDLFSLTKEEMKVFNQFLNTSSVVESKDTKITSKVNSNFNRDAFNRNPVNNSALFNSELLKLSKLLKLPEGKSIFDEAKYNQTTRNQLIDAGLASVYAQKIDDFKKKYGESSETGQKFLFEIGKVCKENGVKCTQNKNGTWVVNGAGAHPVIYPISQNIFTKFKMHLKLSNNKTKMYDKSISYITNKVYKKTDELCKQENRITTSDLRSLLDDVEKKVLDGTVNKVN</sequence>
<evidence type="ECO:0000313" key="2">
    <source>
        <dbReference type="EMBL" id="ACQ68849.1"/>
    </source>
</evidence>
<dbReference type="Gene3D" id="1.10.4120.10">
    <property type="entry name" value="SopE-like, GEF domain"/>
    <property type="match status" value="1"/>
</dbReference>
<organism evidence="2 3">
    <name type="scientific">Hamiltonella defensa subsp. Acyrthosiphon pisum (strain 5AT)</name>
    <dbReference type="NCBI Taxonomy" id="572265"/>
    <lineage>
        <taxon>Bacteria</taxon>
        <taxon>Pseudomonadati</taxon>
        <taxon>Pseudomonadota</taxon>
        <taxon>Gammaproteobacteria</taxon>
        <taxon>Enterobacterales</taxon>
        <taxon>Enterobacteriaceae</taxon>
        <taxon>aphid secondary symbionts</taxon>
        <taxon>Candidatus Williamhamiltonella</taxon>
    </lineage>
</organism>
<dbReference type="EMBL" id="CP001277">
    <property type="protein sequence ID" value="ACQ68849.1"/>
    <property type="molecule type" value="Genomic_DNA"/>
</dbReference>